<name>A0AAW0L5G0_QUESU</name>
<protein>
    <submittedName>
        <fullName evidence="1">Uncharacterized protein</fullName>
    </submittedName>
</protein>
<keyword evidence="2" id="KW-1185">Reference proteome</keyword>
<dbReference type="Proteomes" id="UP000237347">
    <property type="component" value="Unassembled WGS sequence"/>
</dbReference>
<proteinExistence type="predicted"/>
<reference evidence="1 2" key="1">
    <citation type="journal article" date="2018" name="Sci. Data">
        <title>The draft genome sequence of cork oak.</title>
        <authorList>
            <person name="Ramos A.M."/>
            <person name="Usie A."/>
            <person name="Barbosa P."/>
            <person name="Barros P.M."/>
            <person name="Capote T."/>
            <person name="Chaves I."/>
            <person name="Simoes F."/>
            <person name="Abreu I."/>
            <person name="Carrasquinho I."/>
            <person name="Faro C."/>
            <person name="Guimaraes J.B."/>
            <person name="Mendonca D."/>
            <person name="Nobrega F."/>
            <person name="Rodrigues L."/>
            <person name="Saibo N.J.M."/>
            <person name="Varela M.C."/>
            <person name="Egas C."/>
            <person name="Matos J."/>
            <person name="Miguel C.M."/>
            <person name="Oliveira M.M."/>
            <person name="Ricardo C.P."/>
            <person name="Goncalves S."/>
        </authorList>
    </citation>
    <scope>NUCLEOTIDE SEQUENCE [LARGE SCALE GENOMIC DNA]</scope>
    <source>
        <strain evidence="2">cv. HL8</strain>
    </source>
</reference>
<dbReference type="EMBL" id="PKMF04000166">
    <property type="protein sequence ID" value="KAK7845728.1"/>
    <property type="molecule type" value="Genomic_DNA"/>
</dbReference>
<comment type="caution">
    <text evidence="1">The sequence shown here is derived from an EMBL/GenBank/DDBJ whole genome shotgun (WGS) entry which is preliminary data.</text>
</comment>
<gene>
    <name evidence="1" type="ORF">CFP56_009028</name>
</gene>
<evidence type="ECO:0000313" key="1">
    <source>
        <dbReference type="EMBL" id="KAK7845728.1"/>
    </source>
</evidence>
<sequence>MRKRGSWEGNNHLDYALIVEVKCKLWMLRGSGTSVFCPFGSRSRGSIFVLCVPGAWNCITSSSSSSTTCSTKPSLLILFLLHFDAIFCFGRRDIKFEQKYLFTLDFNICGLRKTNETYHRWVK</sequence>
<organism evidence="1 2">
    <name type="scientific">Quercus suber</name>
    <name type="common">Cork oak</name>
    <dbReference type="NCBI Taxonomy" id="58331"/>
    <lineage>
        <taxon>Eukaryota</taxon>
        <taxon>Viridiplantae</taxon>
        <taxon>Streptophyta</taxon>
        <taxon>Embryophyta</taxon>
        <taxon>Tracheophyta</taxon>
        <taxon>Spermatophyta</taxon>
        <taxon>Magnoliopsida</taxon>
        <taxon>eudicotyledons</taxon>
        <taxon>Gunneridae</taxon>
        <taxon>Pentapetalae</taxon>
        <taxon>rosids</taxon>
        <taxon>fabids</taxon>
        <taxon>Fagales</taxon>
        <taxon>Fagaceae</taxon>
        <taxon>Quercus</taxon>
    </lineage>
</organism>
<dbReference type="AlphaFoldDB" id="A0AAW0L5G0"/>
<accession>A0AAW0L5G0</accession>
<evidence type="ECO:0000313" key="2">
    <source>
        <dbReference type="Proteomes" id="UP000237347"/>
    </source>
</evidence>